<dbReference type="InterPro" id="IPR036188">
    <property type="entry name" value="FAD/NAD-bd_sf"/>
</dbReference>
<dbReference type="Proteomes" id="UP001276659">
    <property type="component" value="Unassembled WGS sequence"/>
</dbReference>
<accession>A0AAD9Z600</accession>
<evidence type="ECO:0000313" key="5">
    <source>
        <dbReference type="Proteomes" id="UP001276659"/>
    </source>
</evidence>
<dbReference type="Gene3D" id="3.50.50.60">
    <property type="entry name" value="FAD/NAD(P)-binding domain"/>
    <property type="match status" value="1"/>
</dbReference>
<sequence length="186" mass="20007">MPLKVIVVGAGIAGLCAAIYEKSKLAAEIGAALSVSPNGVRVPRSLGFPFEKARARQMMVWESVEGTPLKQLSSLDFQHAEEKYGAPFMAVHRVDLHKELLRLALQDGEEKGKGLEPVTLKLGAPVVNLSTEEGIVELEDGSKHEADLIVAADGLHSVVRSIALKQQAKPSSSGLSAFRFWSPRID</sequence>
<evidence type="ECO:0000256" key="2">
    <source>
        <dbReference type="ARBA" id="ARBA00023002"/>
    </source>
</evidence>
<evidence type="ECO:0000256" key="3">
    <source>
        <dbReference type="ARBA" id="ARBA00023033"/>
    </source>
</evidence>
<comment type="similarity">
    <text evidence="1">Belongs to the paxM FAD-dependent monooxygenase family.</text>
</comment>
<dbReference type="PRINTS" id="PR00420">
    <property type="entry name" value="RNGMNOXGNASE"/>
</dbReference>
<dbReference type="SUPFAM" id="SSF51905">
    <property type="entry name" value="FAD/NAD(P)-binding domain"/>
    <property type="match status" value="1"/>
</dbReference>
<organism evidence="4 5">
    <name type="scientific">Lepraria neglecta</name>
    <dbReference type="NCBI Taxonomy" id="209136"/>
    <lineage>
        <taxon>Eukaryota</taxon>
        <taxon>Fungi</taxon>
        <taxon>Dikarya</taxon>
        <taxon>Ascomycota</taxon>
        <taxon>Pezizomycotina</taxon>
        <taxon>Lecanoromycetes</taxon>
        <taxon>OSLEUM clade</taxon>
        <taxon>Lecanoromycetidae</taxon>
        <taxon>Lecanorales</taxon>
        <taxon>Lecanorineae</taxon>
        <taxon>Stereocaulaceae</taxon>
        <taxon>Lepraria</taxon>
    </lineage>
</organism>
<proteinExistence type="inferred from homology"/>
<evidence type="ECO:0000256" key="1">
    <source>
        <dbReference type="ARBA" id="ARBA00007992"/>
    </source>
</evidence>
<evidence type="ECO:0000313" key="4">
    <source>
        <dbReference type="EMBL" id="KAK3172080.1"/>
    </source>
</evidence>
<dbReference type="EMBL" id="JASNWA010000008">
    <property type="protein sequence ID" value="KAK3172080.1"/>
    <property type="molecule type" value="Genomic_DNA"/>
</dbReference>
<dbReference type="AlphaFoldDB" id="A0AAD9Z600"/>
<gene>
    <name evidence="4" type="ORF">OEA41_004165</name>
</gene>
<dbReference type="InterPro" id="IPR050493">
    <property type="entry name" value="FAD-dep_Monooxygenase_BioMet"/>
</dbReference>
<evidence type="ECO:0008006" key="6">
    <source>
        <dbReference type="Google" id="ProtNLM"/>
    </source>
</evidence>
<keyword evidence="3" id="KW-0503">Monooxygenase</keyword>
<keyword evidence="5" id="KW-1185">Reference proteome</keyword>
<dbReference type="PANTHER" id="PTHR13789">
    <property type="entry name" value="MONOOXYGENASE"/>
    <property type="match status" value="1"/>
</dbReference>
<protein>
    <recommendedName>
        <fullName evidence="6">FAD-binding domain-containing protein</fullName>
    </recommendedName>
</protein>
<comment type="caution">
    <text evidence="4">The sequence shown here is derived from an EMBL/GenBank/DDBJ whole genome shotgun (WGS) entry which is preliminary data.</text>
</comment>
<reference evidence="4" key="1">
    <citation type="submission" date="2022-11" db="EMBL/GenBank/DDBJ databases">
        <title>Chromosomal genome sequence assembly and mating type (MAT) locus characterization of the leprose asexual lichenized fungus Lepraria neglecta (Nyl.) Erichsen.</title>
        <authorList>
            <person name="Allen J.L."/>
            <person name="Pfeffer B."/>
        </authorList>
    </citation>
    <scope>NUCLEOTIDE SEQUENCE</scope>
    <source>
        <strain evidence="4">Allen 5258</strain>
    </source>
</reference>
<dbReference type="PANTHER" id="PTHR13789:SF314">
    <property type="entry name" value="FAD-BINDING DOMAIN-CONTAINING PROTEIN"/>
    <property type="match status" value="1"/>
</dbReference>
<name>A0AAD9Z600_9LECA</name>
<keyword evidence="2" id="KW-0560">Oxidoreductase</keyword>
<dbReference type="GO" id="GO:0004497">
    <property type="term" value="F:monooxygenase activity"/>
    <property type="evidence" value="ECO:0007669"/>
    <property type="project" value="UniProtKB-KW"/>
</dbReference>